<keyword evidence="4" id="KW-1185">Reference proteome</keyword>
<dbReference type="RefSeq" id="WP_125091537.1">
    <property type="nucleotide sequence ID" value="NZ_RSAA01000015.1"/>
</dbReference>
<evidence type="ECO:0000313" key="3">
    <source>
        <dbReference type="EMBL" id="RRO15740.1"/>
    </source>
</evidence>
<dbReference type="PRINTS" id="PR00081">
    <property type="entry name" value="GDHRDH"/>
</dbReference>
<accession>A0A3R8R146</accession>
<reference evidence="3 4" key="1">
    <citation type="submission" date="2018-11" db="EMBL/GenBank/DDBJ databases">
        <title>Saccharopolyspora rhizosphaerae sp. nov., an actinomycete isolated from rhizosphere soil in Thailand.</title>
        <authorList>
            <person name="Intra B."/>
            <person name="Euanorasetr J."/>
            <person name="Take A."/>
            <person name="Inahashi Y."/>
            <person name="Mori M."/>
            <person name="Panbangred W."/>
            <person name="Matsumoto A."/>
        </authorList>
    </citation>
    <scope>NUCLEOTIDE SEQUENCE [LARGE SCALE GENOMIC DNA]</scope>
    <source>
        <strain evidence="3 4">H219</strain>
    </source>
</reference>
<gene>
    <name evidence="3" type="ORF">EIL87_17210</name>
</gene>
<dbReference type="PANTHER" id="PTHR43157:SF31">
    <property type="entry name" value="PHOSPHATIDYLINOSITOL-GLYCAN BIOSYNTHESIS CLASS F PROTEIN"/>
    <property type="match status" value="1"/>
</dbReference>
<comment type="caution">
    <text evidence="3">The sequence shown here is derived from an EMBL/GenBank/DDBJ whole genome shotgun (WGS) entry which is preliminary data.</text>
</comment>
<evidence type="ECO:0000256" key="2">
    <source>
        <dbReference type="RuleBase" id="RU000363"/>
    </source>
</evidence>
<dbReference type="GO" id="GO:0016491">
    <property type="term" value="F:oxidoreductase activity"/>
    <property type="evidence" value="ECO:0007669"/>
    <property type="project" value="UniProtKB-KW"/>
</dbReference>
<dbReference type="SUPFAM" id="SSF51735">
    <property type="entry name" value="NAD(P)-binding Rossmann-fold domains"/>
    <property type="match status" value="1"/>
</dbReference>
<name>A0A3R8R146_9PSEU</name>
<dbReference type="Proteomes" id="UP000274515">
    <property type="component" value="Unassembled WGS sequence"/>
</dbReference>
<evidence type="ECO:0000256" key="1">
    <source>
        <dbReference type="ARBA" id="ARBA00023002"/>
    </source>
</evidence>
<dbReference type="PANTHER" id="PTHR43157">
    <property type="entry name" value="PHOSPHATIDYLINOSITOL-GLYCAN BIOSYNTHESIS CLASS F PROTEIN-RELATED"/>
    <property type="match status" value="1"/>
</dbReference>
<dbReference type="Pfam" id="PF00106">
    <property type="entry name" value="adh_short"/>
    <property type="match status" value="1"/>
</dbReference>
<dbReference type="CDD" id="cd05327">
    <property type="entry name" value="retinol-DH_like_SDR_c_like"/>
    <property type="match status" value="1"/>
</dbReference>
<dbReference type="Gene3D" id="3.40.50.720">
    <property type="entry name" value="NAD(P)-binding Rossmann-like Domain"/>
    <property type="match status" value="1"/>
</dbReference>
<keyword evidence="1" id="KW-0560">Oxidoreductase</keyword>
<dbReference type="PRINTS" id="PR00080">
    <property type="entry name" value="SDRFAMILY"/>
</dbReference>
<comment type="similarity">
    <text evidence="2">Belongs to the short-chain dehydrogenases/reductases (SDR) family.</text>
</comment>
<proteinExistence type="inferred from homology"/>
<dbReference type="OrthoDB" id="3772961at2"/>
<evidence type="ECO:0000313" key="4">
    <source>
        <dbReference type="Proteomes" id="UP000274515"/>
    </source>
</evidence>
<dbReference type="EMBL" id="RSAA01000015">
    <property type="protein sequence ID" value="RRO15740.1"/>
    <property type="molecule type" value="Genomic_DNA"/>
</dbReference>
<organism evidence="3 4">
    <name type="scientific">Saccharopolyspora rhizosphaerae</name>
    <dbReference type="NCBI Taxonomy" id="2492662"/>
    <lineage>
        <taxon>Bacteria</taxon>
        <taxon>Bacillati</taxon>
        <taxon>Actinomycetota</taxon>
        <taxon>Actinomycetes</taxon>
        <taxon>Pseudonocardiales</taxon>
        <taxon>Pseudonocardiaceae</taxon>
        <taxon>Saccharopolyspora</taxon>
    </lineage>
</organism>
<dbReference type="AlphaFoldDB" id="A0A3R8R146"/>
<dbReference type="InterPro" id="IPR036291">
    <property type="entry name" value="NAD(P)-bd_dom_sf"/>
</dbReference>
<dbReference type="InterPro" id="IPR002347">
    <property type="entry name" value="SDR_fam"/>
</dbReference>
<sequence length="287" mass="31020">MATDQRVCIVTGANSGTGYVTALELARSGATVVMLCRNEYKGTAAREKIVAETGNQQVELIVADLAEMAEVRRAAREFAERHAKLDVLVNNAGGVTQTRRESSEGLEAMFAGNYLGHFLLTDLLLEQLKNAGHARVVNVSSMAHKGAKLDFDDLQGRSSWNAMRGYAQSKLAQILFTYELAERLRGTGITVNAMHPGAVASGFKNGTSGLVKALVGGFYAVFGISPEKGADTILHLANAPEVAEVTGRYFIKRRPVATSKASYDTEARERLWAVSEELVASVDEPRR</sequence>
<protein>
    <submittedName>
        <fullName evidence="3">SDR family oxidoreductase</fullName>
    </submittedName>
</protein>